<feature type="region of interest" description="Disordered" evidence="1">
    <location>
        <begin position="1"/>
        <end position="32"/>
    </location>
</feature>
<reference evidence="2" key="2">
    <citation type="journal article" date="2015" name="Fish Shellfish Immunol.">
        <title>Early steps in the European eel (Anguilla anguilla)-Vibrio vulnificus interaction in the gills: Role of the RtxA13 toxin.</title>
        <authorList>
            <person name="Callol A."/>
            <person name="Pajuelo D."/>
            <person name="Ebbesson L."/>
            <person name="Teles M."/>
            <person name="MacKenzie S."/>
            <person name="Amaro C."/>
        </authorList>
    </citation>
    <scope>NUCLEOTIDE SEQUENCE</scope>
</reference>
<evidence type="ECO:0000313" key="2">
    <source>
        <dbReference type="EMBL" id="JAH65004.1"/>
    </source>
</evidence>
<protein>
    <submittedName>
        <fullName evidence="2">Uncharacterized protein</fullName>
    </submittedName>
</protein>
<reference evidence="2" key="1">
    <citation type="submission" date="2014-11" db="EMBL/GenBank/DDBJ databases">
        <authorList>
            <person name="Amaro Gonzalez C."/>
        </authorList>
    </citation>
    <scope>NUCLEOTIDE SEQUENCE</scope>
</reference>
<organism evidence="2">
    <name type="scientific">Anguilla anguilla</name>
    <name type="common">European freshwater eel</name>
    <name type="synonym">Muraena anguilla</name>
    <dbReference type="NCBI Taxonomy" id="7936"/>
    <lineage>
        <taxon>Eukaryota</taxon>
        <taxon>Metazoa</taxon>
        <taxon>Chordata</taxon>
        <taxon>Craniata</taxon>
        <taxon>Vertebrata</taxon>
        <taxon>Euteleostomi</taxon>
        <taxon>Actinopterygii</taxon>
        <taxon>Neopterygii</taxon>
        <taxon>Teleostei</taxon>
        <taxon>Anguilliformes</taxon>
        <taxon>Anguillidae</taxon>
        <taxon>Anguilla</taxon>
    </lineage>
</organism>
<accession>A0A0E9UGK0</accession>
<dbReference type="EMBL" id="GBXM01043573">
    <property type="protein sequence ID" value="JAH65004.1"/>
    <property type="molecule type" value="Transcribed_RNA"/>
</dbReference>
<sequence length="32" mass="3393">MQTHLPLILASSRSSKQALNSAVTRRTGGDPV</sequence>
<name>A0A0E9UGK0_ANGAN</name>
<proteinExistence type="predicted"/>
<evidence type="ECO:0000256" key="1">
    <source>
        <dbReference type="SAM" id="MobiDB-lite"/>
    </source>
</evidence>
<dbReference type="AlphaFoldDB" id="A0A0E9UGK0"/>
<feature type="compositionally biased region" description="Polar residues" evidence="1">
    <location>
        <begin position="11"/>
        <end position="24"/>
    </location>
</feature>